<dbReference type="InParanoid" id="A0A6P8IB60"/>
<dbReference type="GO" id="GO:0050660">
    <property type="term" value="F:flavin adenine dinucleotide binding"/>
    <property type="evidence" value="ECO:0007669"/>
    <property type="project" value="TreeGrafter"/>
</dbReference>
<dbReference type="GO" id="GO:0009099">
    <property type="term" value="P:L-valine biosynthetic process"/>
    <property type="evidence" value="ECO:0007669"/>
    <property type="project" value="TreeGrafter"/>
</dbReference>
<dbReference type="InterPro" id="IPR045229">
    <property type="entry name" value="TPP_enz"/>
</dbReference>
<evidence type="ECO:0000256" key="2">
    <source>
        <dbReference type="ARBA" id="ARBA00001964"/>
    </source>
</evidence>
<name>A0A6P8IB60_ACTTE</name>
<dbReference type="PANTHER" id="PTHR18968">
    <property type="entry name" value="THIAMINE PYROPHOSPHATE ENZYMES"/>
    <property type="match status" value="1"/>
</dbReference>
<accession>A0A6P8IB60</accession>
<evidence type="ECO:0000256" key="1">
    <source>
        <dbReference type="ARBA" id="ARBA00001946"/>
    </source>
</evidence>
<dbReference type="GO" id="GO:0009097">
    <property type="term" value="P:isoleucine biosynthetic process"/>
    <property type="evidence" value="ECO:0007669"/>
    <property type="project" value="TreeGrafter"/>
</dbReference>
<protein>
    <recommendedName>
        <fullName evidence="4">2-hydroxyacyl-CoA lyase 2</fullName>
    </recommendedName>
    <alternativeName>
        <fullName evidence="7">IlvB-like protein</fullName>
    </alternativeName>
</protein>
<evidence type="ECO:0000256" key="5">
    <source>
        <dbReference type="ARBA" id="ARBA00022723"/>
    </source>
</evidence>
<evidence type="ECO:0000256" key="4">
    <source>
        <dbReference type="ARBA" id="ARBA00018936"/>
    </source>
</evidence>
<evidence type="ECO:0000256" key="7">
    <source>
        <dbReference type="ARBA" id="ARBA00030510"/>
    </source>
</evidence>
<dbReference type="SUPFAM" id="SSF52518">
    <property type="entry name" value="Thiamin diphosphate-binding fold (THDP-binding)"/>
    <property type="match status" value="1"/>
</dbReference>
<dbReference type="CDD" id="cd02004">
    <property type="entry name" value="TPP_BZL_OCoD_HPCL"/>
    <property type="match status" value="1"/>
</dbReference>
<sequence length="175" mass="18566">MSKDSMIVADGGDFVGTAAYILRPREPLTWLDPGAFGTLGVGGGFALGAKLCRPDSDVWIIYGDGSLGYSVAEFDTFTRHKTPVIALVGNDACWSQIAREQVPLFGSSVACDLEFTDYDKVAEGYGGVGLKLDQSSDEDIEATLEKAMDLSSKGKAVLINALIAKSNFREGSISV</sequence>
<dbReference type="InterPro" id="IPR029061">
    <property type="entry name" value="THDP-binding"/>
</dbReference>
<keyword evidence="5" id="KW-0479">Metal-binding</keyword>
<comment type="similarity">
    <text evidence="3">Belongs to the TPP enzyme family.</text>
</comment>
<dbReference type="GO" id="GO:0030976">
    <property type="term" value="F:thiamine pyrophosphate binding"/>
    <property type="evidence" value="ECO:0007669"/>
    <property type="project" value="InterPro"/>
</dbReference>
<dbReference type="Gene3D" id="3.40.50.970">
    <property type="match status" value="1"/>
</dbReference>
<dbReference type="KEGG" id="aten:116297829"/>
<dbReference type="InterPro" id="IPR011766">
    <property type="entry name" value="TPP_enzyme_TPP-bd"/>
</dbReference>
<feature type="domain" description="Thiamine pyrophosphate enzyme TPP-binding" evidence="9">
    <location>
        <begin position="10"/>
        <end position="159"/>
    </location>
</feature>
<dbReference type="GO" id="GO:0000287">
    <property type="term" value="F:magnesium ion binding"/>
    <property type="evidence" value="ECO:0007669"/>
    <property type="project" value="InterPro"/>
</dbReference>
<keyword evidence="10" id="KW-1185">Reference proteome</keyword>
<comment type="catalytic activity">
    <reaction evidence="8">
        <text>(2R)-hydroxyhexadecanoyl-CoA = pentadecanal + formyl-CoA</text>
        <dbReference type="Rhea" id="RHEA:55212"/>
        <dbReference type="ChEBI" id="CHEBI:17302"/>
        <dbReference type="ChEBI" id="CHEBI:57376"/>
        <dbReference type="ChEBI" id="CHEBI:138654"/>
    </reaction>
    <physiologicalReaction direction="left-to-right" evidence="8">
        <dbReference type="Rhea" id="RHEA:55213"/>
    </physiologicalReaction>
</comment>
<dbReference type="GO" id="GO:0003984">
    <property type="term" value="F:acetolactate synthase activity"/>
    <property type="evidence" value="ECO:0007669"/>
    <property type="project" value="TreeGrafter"/>
</dbReference>
<dbReference type="PANTHER" id="PTHR18968:SF166">
    <property type="entry name" value="2-HYDROXYACYL-COA LYASE 2"/>
    <property type="match status" value="1"/>
</dbReference>
<dbReference type="PROSITE" id="PS00187">
    <property type="entry name" value="TPP_ENZYMES"/>
    <property type="match status" value="1"/>
</dbReference>
<dbReference type="GeneID" id="116297829"/>
<evidence type="ECO:0000256" key="8">
    <source>
        <dbReference type="ARBA" id="ARBA00048767"/>
    </source>
</evidence>
<dbReference type="Pfam" id="PF02775">
    <property type="entry name" value="TPP_enzyme_C"/>
    <property type="match status" value="1"/>
</dbReference>
<comment type="cofactor">
    <cofactor evidence="2">
        <name>thiamine diphosphate</name>
        <dbReference type="ChEBI" id="CHEBI:58937"/>
    </cofactor>
</comment>
<dbReference type="AlphaFoldDB" id="A0A6P8IB60"/>
<proteinExistence type="inferred from homology"/>
<evidence type="ECO:0000259" key="9">
    <source>
        <dbReference type="Pfam" id="PF02775"/>
    </source>
</evidence>
<keyword evidence="6" id="KW-0786">Thiamine pyrophosphate</keyword>
<evidence type="ECO:0000256" key="3">
    <source>
        <dbReference type="ARBA" id="ARBA00007812"/>
    </source>
</evidence>
<evidence type="ECO:0000256" key="6">
    <source>
        <dbReference type="ARBA" id="ARBA00023052"/>
    </source>
</evidence>
<evidence type="ECO:0000313" key="11">
    <source>
        <dbReference type="RefSeq" id="XP_031562000.1"/>
    </source>
</evidence>
<dbReference type="RefSeq" id="XP_031562000.1">
    <property type="nucleotide sequence ID" value="XM_031706140.1"/>
</dbReference>
<dbReference type="OrthoDB" id="16262at2759"/>
<organism evidence="10 11">
    <name type="scientific">Actinia tenebrosa</name>
    <name type="common">Australian red waratah sea anemone</name>
    <dbReference type="NCBI Taxonomy" id="6105"/>
    <lineage>
        <taxon>Eukaryota</taxon>
        <taxon>Metazoa</taxon>
        <taxon>Cnidaria</taxon>
        <taxon>Anthozoa</taxon>
        <taxon>Hexacorallia</taxon>
        <taxon>Actiniaria</taxon>
        <taxon>Actiniidae</taxon>
        <taxon>Actinia</taxon>
    </lineage>
</organism>
<comment type="cofactor">
    <cofactor evidence="1">
        <name>Mg(2+)</name>
        <dbReference type="ChEBI" id="CHEBI:18420"/>
    </cofactor>
</comment>
<dbReference type="InterPro" id="IPR000399">
    <property type="entry name" value="TPP-bd_CS"/>
</dbReference>
<reference evidence="11" key="1">
    <citation type="submission" date="2025-08" db="UniProtKB">
        <authorList>
            <consortium name="RefSeq"/>
        </authorList>
    </citation>
    <scope>IDENTIFICATION</scope>
    <source>
        <tissue evidence="11">Tentacle</tissue>
    </source>
</reference>
<dbReference type="GO" id="GO:0005948">
    <property type="term" value="C:acetolactate synthase complex"/>
    <property type="evidence" value="ECO:0007669"/>
    <property type="project" value="TreeGrafter"/>
</dbReference>
<gene>
    <name evidence="11" type="primary">LOC116297829</name>
</gene>
<evidence type="ECO:0000313" key="10">
    <source>
        <dbReference type="Proteomes" id="UP000515163"/>
    </source>
</evidence>
<dbReference type="Proteomes" id="UP000515163">
    <property type="component" value="Unplaced"/>
</dbReference>